<gene>
    <name evidence="1" type="ORF">DSM109990_01294</name>
</gene>
<reference evidence="2" key="1">
    <citation type="journal article" date="2022" name="Microorganisms">
        <title>Beyond the ABCs#Discovery of Three New Plasmid Types in Rhodobacterales (RepQ, RepY, RepW).</title>
        <authorList>
            <person name="Freese H.M."/>
            <person name="Ringel V."/>
            <person name="Overmann J."/>
            <person name="Petersen J."/>
        </authorList>
    </citation>
    <scope>NUCLEOTIDE SEQUENCE [LARGE SCALE GENOMIC DNA]</scope>
    <source>
        <strain evidence="2">DSM 109990</strain>
    </source>
</reference>
<accession>A0ABY3ZIV3</accession>
<organism evidence="1 2">
    <name type="scientific">Sulfitobacter dubius</name>
    <dbReference type="NCBI Taxonomy" id="218673"/>
    <lineage>
        <taxon>Bacteria</taxon>
        <taxon>Pseudomonadati</taxon>
        <taxon>Pseudomonadota</taxon>
        <taxon>Alphaproteobacteria</taxon>
        <taxon>Rhodobacterales</taxon>
        <taxon>Roseobacteraceae</taxon>
        <taxon>Sulfitobacter</taxon>
    </lineage>
</organism>
<protein>
    <submittedName>
        <fullName evidence="1">Uncharacterized protein</fullName>
    </submittedName>
</protein>
<sequence>MQTRSTFETLARNAAYVGSVADVRWHHKGDGVWAGTGRYRAETSDPHGSEYVLTLPDGTTGHTGTAQECRQIAASHAQKSQAAGDHRELFPLSGYTGAAGMRRISVVCEVQSIAKNLWSWRPVKGADTLADAIDENLRHSQPSHDIRLAIGEYFEAYAPLKTDVRAMDTDARRALMSQIIADAREDEVKYRKRMQRIGGLQ</sequence>
<dbReference type="Proteomes" id="UP000831019">
    <property type="component" value="Chromosome"/>
</dbReference>
<dbReference type="EMBL" id="CP085144">
    <property type="protein sequence ID" value="UOA14488.1"/>
    <property type="molecule type" value="Genomic_DNA"/>
</dbReference>
<dbReference type="RefSeq" id="WP_243262842.1">
    <property type="nucleotide sequence ID" value="NZ_CP085144.1"/>
</dbReference>
<evidence type="ECO:0000313" key="1">
    <source>
        <dbReference type="EMBL" id="UOA14488.1"/>
    </source>
</evidence>
<evidence type="ECO:0000313" key="2">
    <source>
        <dbReference type="Proteomes" id="UP000831019"/>
    </source>
</evidence>
<keyword evidence="2" id="KW-1185">Reference proteome</keyword>
<proteinExistence type="predicted"/>
<name>A0ABY3ZIV3_9RHOB</name>